<feature type="domain" description="TsaA-like" evidence="3">
    <location>
        <begin position="3"/>
        <end position="134"/>
    </location>
</feature>
<evidence type="ECO:0000313" key="5">
    <source>
        <dbReference type="Proteomes" id="UP000198870"/>
    </source>
</evidence>
<dbReference type="PROSITE" id="PS51668">
    <property type="entry name" value="TSAA_2"/>
    <property type="match status" value="1"/>
</dbReference>
<dbReference type="SUPFAM" id="SSF118196">
    <property type="entry name" value="YaeB-like"/>
    <property type="match status" value="1"/>
</dbReference>
<name>A0A1G5GBE9_9BACT</name>
<evidence type="ECO:0000313" key="4">
    <source>
        <dbReference type="EMBL" id="SCY48915.1"/>
    </source>
</evidence>
<evidence type="ECO:0000256" key="1">
    <source>
        <dbReference type="ARBA" id="ARBA00022691"/>
    </source>
</evidence>
<dbReference type="Gene3D" id="2.40.30.70">
    <property type="entry name" value="YaeB-like"/>
    <property type="match status" value="1"/>
</dbReference>
<dbReference type="RefSeq" id="WP_254782056.1">
    <property type="nucleotide sequence ID" value="NZ_FMUX01000010.1"/>
</dbReference>
<keyword evidence="4" id="KW-0489">Methyltransferase</keyword>
<dbReference type="InterPro" id="IPR023370">
    <property type="entry name" value="TrmO-like_N"/>
</dbReference>
<dbReference type="InterPro" id="IPR036413">
    <property type="entry name" value="YaeB-like_sf"/>
</dbReference>
<accession>A0A1G5GBE9</accession>
<reference evidence="4 5" key="1">
    <citation type="submission" date="2016-10" db="EMBL/GenBank/DDBJ databases">
        <authorList>
            <person name="de Groot N.N."/>
        </authorList>
    </citation>
    <scope>NUCLEOTIDE SEQUENCE [LARGE SCALE GENOMIC DNA]</scope>
    <source>
        <strain evidence="4 5">AA1</strain>
    </source>
</reference>
<evidence type="ECO:0000256" key="2">
    <source>
        <dbReference type="ARBA" id="ARBA00033753"/>
    </source>
</evidence>
<proteinExistence type="inferred from homology"/>
<sequence>MEISPIGTLHTPHRELASMPIQPKGAKEVKGHALLLPEYADGLRDLEGFSHIYLIYHFHKATRTELTVVPFMDTRPRGVFSTRSPLRPAHIGISIVRVTRVEGNTVHFTGADMLDGTPLIDIKPYIKNFDQVEQSTSGWMTADEKTVSDKRSDDRFV</sequence>
<keyword evidence="4" id="KW-0808">Transferase</keyword>
<protein>
    <submittedName>
        <fullName evidence="4">tRNA-Thr(GGU) m(6)t(6)A37 methyltransferase TsaA</fullName>
    </submittedName>
</protein>
<dbReference type="AlphaFoldDB" id="A0A1G5GBE9"/>
<evidence type="ECO:0000259" key="3">
    <source>
        <dbReference type="PROSITE" id="PS51668"/>
    </source>
</evidence>
<dbReference type="PANTHER" id="PTHR12818">
    <property type="entry name" value="TRNA (ADENINE(37)-N6)-METHYLTRANSFERASE"/>
    <property type="match status" value="1"/>
</dbReference>
<dbReference type="PANTHER" id="PTHR12818:SF0">
    <property type="entry name" value="TRNA (ADENINE(37)-N6)-METHYLTRANSFERASE"/>
    <property type="match status" value="1"/>
</dbReference>
<dbReference type="InterPro" id="IPR036414">
    <property type="entry name" value="YaeB_N_sf"/>
</dbReference>
<dbReference type="Pfam" id="PF01980">
    <property type="entry name" value="TrmO_N"/>
    <property type="match status" value="1"/>
</dbReference>
<dbReference type="NCBIfam" id="TIGR00104">
    <property type="entry name" value="tRNA_TsaA"/>
    <property type="match status" value="1"/>
</dbReference>
<comment type="similarity">
    <text evidence="2">Belongs to the tRNA methyltransferase O family.</text>
</comment>
<keyword evidence="5" id="KW-1185">Reference proteome</keyword>
<dbReference type="CDD" id="cd09281">
    <property type="entry name" value="UPF0066"/>
    <property type="match status" value="1"/>
</dbReference>
<gene>
    <name evidence="4" type="ORF">SAMN05216233_11063</name>
</gene>
<dbReference type="InterPro" id="IPR040372">
    <property type="entry name" value="YaeB-like"/>
</dbReference>
<dbReference type="GO" id="GO:0008168">
    <property type="term" value="F:methyltransferase activity"/>
    <property type="evidence" value="ECO:0007669"/>
    <property type="project" value="UniProtKB-KW"/>
</dbReference>
<dbReference type="STRING" id="419481.SAMN05216233_11063"/>
<dbReference type="GO" id="GO:0032259">
    <property type="term" value="P:methylation"/>
    <property type="evidence" value="ECO:0007669"/>
    <property type="project" value="UniProtKB-KW"/>
</dbReference>
<dbReference type="Proteomes" id="UP000198870">
    <property type="component" value="Unassembled WGS sequence"/>
</dbReference>
<dbReference type="EMBL" id="FMUX01000010">
    <property type="protein sequence ID" value="SCY48915.1"/>
    <property type="molecule type" value="Genomic_DNA"/>
</dbReference>
<organism evidence="4 5">
    <name type="scientific">Desulfoluna spongiiphila</name>
    <dbReference type="NCBI Taxonomy" id="419481"/>
    <lineage>
        <taxon>Bacteria</taxon>
        <taxon>Pseudomonadati</taxon>
        <taxon>Thermodesulfobacteriota</taxon>
        <taxon>Desulfobacteria</taxon>
        <taxon>Desulfobacterales</taxon>
        <taxon>Desulfolunaceae</taxon>
        <taxon>Desulfoluna</taxon>
    </lineage>
</organism>
<keyword evidence="1" id="KW-0949">S-adenosyl-L-methionine</keyword>